<keyword evidence="3" id="KW-1185">Reference proteome</keyword>
<gene>
    <name evidence="2" type="ORF">OK344_08695</name>
</gene>
<accession>A0ABT3JP63</accession>
<protein>
    <submittedName>
        <fullName evidence="2">Uncharacterized protein</fullName>
    </submittedName>
</protein>
<organism evidence="2 3">
    <name type="scientific">Kaistella yananensis</name>
    <dbReference type="NCBI Taxonomy" id="2989820"/>
    <lineage>
        <taxon>Bacteria</taxon>
        <taxon>Pseudomonadati</taxon>
        <taxon>Bacteroidota</taxon>
        <taxon>Flavobacteriia</taxon>
        <taxon>Flavobacteriales</taxon>
        <taxon>Weeksellaceae</taxon>
        <taxon>Chryseobacterium group</taxon>
        <taxon>Kaistella</taxon>
    </lineage>
</organism>
<evidence type="ECO:0000256" key="1">
    <source>
        <dbReference type="SAM" id="SignalP"/>
    </source>
</evidence>
<feature type="signal peptide" evidence="1">
    <location>
        <begin position="1"/>
        <end position="20"/>
    </location>
</feature>
<dbReference type="RefSeq" id="WP_265144429.1">
    <property type="nucleotide sequence ID" value="NZ_JAPCHZ010000004.1"/>
</dbReference>
<sequence length="287" mass="30821">MMRKKIILGMSLILFTISHAQVGINTATPNGATVLDISSNEKGILIPRLSDTERNTKLADNDPLTVPPAGVVNANLSTGTLIYNTSSDRFEFWDGFVWRQLFVATSSVAGNDGVVKVESGAGGVKPTVNLSASGNTYGTPQQILYTTPLTFAPSPTTSWPETTVPYPGNTSNIYTGTTPATQRWRENLIMGQVHVWRIMATVTAGSNSSGSVLATFKNPDSGFEINAIALLPSGSSGVPKVVTFYFYTIADQLSIPEEGKGYQLWMTADQTANVRVDSVTRVSLFKD</sequence>
<name>A0ABT3JP63_9FLAO</name>
<feature type="chain" id="PRO_5045681808" evidence="1">
    <location>
        <begin position="21"/>
        <end position="287"/>
    </location>
</feature>
<proteinExistence type="predicted"/>
<comment type="caution">
    <text evidence="2">The sequence shown here is derived from an EMBL/GenBank/DDBJ whole genome shotgun (WGS) entry which is preliminary data.</text>
</comment>
<evidence type="ECO:0000313" key="3">
    <source>
        <dbReference type="Proteomes" id="UP001209107"/>
    </source>
</evidence>
<dbReference type="Proteomes" id="UP001209107">
    <property type="component" value="Unassembled WGS sequence"/>
</dbReference>
<evidence type="ECO:0000313" key="2">
    <source>
        <dbReference type="EMBL" id="MCW4452286.1"/>
    </source>
</evidence>
<reference evidence="2 3" key="1">
    <citation type="submission" date="2022-10" db="EMBL/GenBank/DDBJ databases">
        <title>Kaistella sp. BT-6-1-3.</title>
        <authorList>
            <person name="Ai J."/>
            <person name="Deng Z."/>
        </authorList>
    </citation>
    <scope>NUCLEOTIDE SEQUENCE [LARGE SCALE GENOMIC DNA]</scope>
    <source>
        <strain evidence="2 3">BT6-1-3</strain>
    </source>
</reference>
<keyword evidence="1" id="KW-0732">Signal</keyword>
<dbReference type="EMBL" id="JAPCHZ010000004">
    <property type="protein sequence ID" value="MCW4452286.1"/>
    <property type="molecule type" value="Genomic_DNA"/>
</dbReference>